<name>A0A251X6S3_9GAMM</name>
<dbReference type="Proteomes" id="UP000194798">
    <property type="component" value="Unassembled WGS sequence"/>
</dbReference>
<proteinExistence type="predicted"/>
<evidence type="ECO:0000313" key="1">
    <source>
        <dbReference type="EMBL" id="OUD12627.1"/>
    </source>
</evidence>
<comment type="caution">
    <text evidence="1">The sequence shown here is derived from an EMBL/GenBank/DDBJ whole genome shotgun (WGS) entry which is preliminary data.</text>
</comment>
<evidence type="ECO:0000313" key="2">
    <source>
        <dbReference type="Proteomes" id="UP000194798"/>
    </source>
</evidence>
<protein>
    <submittedName>
        <fullName evidence="1">Uncharacterized protein</fullName>
    </submittedName>
</protein>
<reference evidence="1 2" key="1">
    <citation type="submission" date="2016-12" db="EMBL/GenBank/DDBJ databases">
        <title>Thioflexothrix psekupsii D3 genome sequencing and assembly.</title>
        <authorList>
            <person name="Fomenkov A."/>
            <person name="Vincze T."/>
            <person name="Grabovich M."/>
            <person name="Anton B.P."/>
            <person name="Dubinina G."/>
            <person name="Orlova M."/>
            <person name="Belousova E."/>
            <person name="Roberts R.J."/>
        </authorList>
    </citation>
    <scope>NUCLEOTIDE SEQUENCE [LARGE SCALE GENOMIC DNA]</scope>
    <source>
        <strain evidence="1">D3</strain>
    </source>
</reference>
<sequence length="67" mass="7736">MNPARFIHSRGFSSEEVVKSKSMNQHGGMQKWTAAPWSDLPSQLWELEKHPLSFLSLPRQRDWGEVA</sequence>
<dbReference type="EMBL" id="MSLT01000023">
    <property type="protein sequence ID" value="OUD12627.1"/>
    <property type="molecule type" value="Genomic_DNA"/>
</dbReference>
<gene>
    <name evidence="1" type="ORF">TPSD3_16245</name>
</gene>
<accession>A0A251X6S3</accession>
<dbReference type="AlphaFoldDB" id="A0A251X6S3"/>
<organism evidence="1 2">
    <name type="scientific">Thioflexithrix psekupsensis</name>
    <dbReference type="NCBI Taxonomy" id="1570016"/>
    <lineage>
        <taxon>Bacteria</taxon>
        <taxon>Pseudomonadati</taxon>
        <taxon>Pseudomonadota</taxon>
        <taxon>Gammaproteobacteria</taxon>
        <taxon>Thiotrichales</taxon>
        <taxon>Thioflexithrix</taxon>
    </lineage>
</organism>
<keyword evidence="2" id="KW-1185">Reference proteome</keyword>